<dbReference type="InterPro" id="IPR018168">
    <property type="entry name" value="Ubi_Hdrlase_CS"/>
</dbReference>
<gene>
    <name evidence="9" type="primary">ubiF</name>
    <name evidence="9" type="ORF">PbB2_01357</name>
</gene>
<comment type="cofactor">
    <cofactor evidence="1">
        <name>FAD</name>
        <dbReference type="ChEBI" id="CHEBI:57692"/>
    </cofactor>
</comment>
<comment type="pathway">
    <text evidence="2">Cofactor biosynthesis; ubiquinone biosynthesis.</text>
</comment>
<reference evidence="9 10" key="1">
    <citation type="journal article" date="2018" name="Genome Announc.">
        <title>Draft Genome Sequence of "Candidatus Phycosocius bacilliformis," an Alphaproteobacterial Ectosymbiont of the Hydrocarbon-Producing Green Alga Botryococcus braunii.</title>
        <authorList>
            <person name="Tanabe Y."/>
            <person name="Yamaguchi H."/>
            <person name="Watanabe M.M."/>
        </authorList>
    </citation>
    <scope>NUCLEOTIDE SEQUENCE [LARGE SCALE GENOMIC DNA]</scope>
    <source>
        <strain evidence="9 10">BOTRYCO-2</strain>
    </source>
</reference>
<dbReference type="InterPro" id="IPR036188">
    <property type="entry name" value="FAD/NAD-bd_sf"/>
</dbReference>
<keyword evidence="6" id="KW-0560">Oxidoreductase</keyword>
<evidence type="ECO:0000313" key="10">
    <source>
        <dbReference type="Proteomes" id="UP000245086"/>
    </source>
</evidence>
<evidence type="ECO:0000256" key="1">
    <source>
        <dbReference type="ARBA" id="ARBA00001974"/>
    </source>
</evidence>
<dbReference type="PROSITE" id="PS01304">
    <property type="entry name" value="UBIH"/>
    <property type="match status" value="1"/>
</dbReference>
<dbReference type="PANTHER" id="PTHR43876:SF7">
    <property type="entry name" value="UBIQUINONE BIOSYNTHESIS MONOOXYGENASE COQ6, MITOCHONDRIAL"/>
    <property type="match status" value="1"/>
</dbReference>
<dbReference type="Proteomes" id="UP000245086">
    <property type="component" value="Unassembled WGS sequence"/>
</dbReference>
<dbReference type="InterPro" id="IPR010971">
    <property type="entry name" value="UbiH/COQ6"/>
</dbReference>
<comment type="caution">
    <text evidence="9">The sequence shown here is derived from an EMBL/GenBank/DDBJ whole genome shotgun (WGS) entry which is preliminary data.</text>
</comment>
<protein>
    <submittedName>
        <fullName evidence="9">2-octaprenyl-3-methyl-6-methoxy-1,4-benzoquinol hydroxylase</fullName>
    </submittedName>
</protein>
<proteinExistence type="inferred from homology"/>
<dbReference type="NCBIfam" id="TIGR01988">
    <property type="entry name" value="Ubi-OHases"/>
    <property type="match status" value="1"/>
</dbReference>
<dbReference type="AlphaFoldDB" id="A0A2P2E9G6"/>
<dbReference type="GO" id="GO:0016705">
    <property type="term" value="F:oxidoreductase activity, acting on paired donors, with incorporation or reduction of molecular oxygen"/>
    <property type="evidence" value="ECO:0007669"/>
    <property type="project" value="InterPro"/>
</dbReference>
<evidence type="ECO:0000256" key="6">
    <source>
        <dbReference type="ARBA" id="ARBA00023002"/>
    </source>
</evidence>
<dbReference type="GO" id="GO:0110142">
    <property type="term" value="C:ubiquinone biosynthesis complex"/>
    <property type="evidence" value="ECO:0007669"/>
    <property type="project" value="UniProtKB-ARBA"/>
</dbReference>
<dbReference type="SUPFAM" id="SSF51905">
    <property type="entry name" value="FAD/NAD(P)-binding domain"/>
    <property type="match status" value="1"/>
</dbReference>
<comment type="similarity">
    <text evidence="3">Belongs to the UbiH/COQ6 family.</text>
</comment>
<dbReference type="FunFam" id="3.50.50.60:FF:000021">
    <property type="entry name" value="Ubiquinone biosynthesis monooxygenase COQ6"/>
    <property type="match status" value="1"/>
</dbReference>
<dbReference type="Gene3D" id="3.50.50.60">
    <property type="entry name" value="FAD/NAD(P)-binding domain"/>
    <property type="match status" value="2"/>
</dbReference>
<dbReference type="EMBL" id="BFBR01000003">
    <property type="protein sequence ID" value="GBF57688.1"/>
    <property type="molecule type" value="Genomic_DNA"/>
</dbReference>
<dbReference type="OrthoDB" id="9796623at2"/>
<keyword evidence="7" id="KW-0503">Monooxygenase</keyword>
<keyword evidence="4" id="KW-0285">Flavoprotein</keyword>
<dbReference type="InterPro" id="IPR002938">
    <property type="entry name" value="FAD-bd"/>
</dbReference>
<dbReference type="GO" id="GO:0004497">
    <property type="term" value="F:monooxygenase activity"/>
    <property type="evidence" value="ECO:0007669"/>
    <property type="project" value="UniProtKB-KW"/>
</dbReference>
<dbReference type="Pfam" id="PF01494">
    <property type="entry name" value="FAD_binding_3"/>
    <property type="match status" value="1"/>
</dbReference>
<evidence type="ECO:0000256" key="4">
    <source>
        <dbReference type="ARBA" id="ARBA00022630"/>
    </source>
</evidence>
<evidence type="ECO:0000313" key="9">
    <source>
        <dbReference type="EMBL" id="GBF57688.1"/>
    </source>
</evidence>
<dbReference type="UniPathway" id="UPA00232"/>
<dbReference type="PANTHER" id="PTHR43876">
    <property type="entry name" value="UBIQUINONE BIOSYNTHESIS MONOOXYGENASE COQ6, MITOCHONDRIAL"/>
    <property type="match status" value="1"/>
</dbReference>
<dbReference type="PRINTS" id="PR00420">
    <property type="entry name" value="RNGMNOXGNASE"/>
</dbReference>
<dbReference type="RefSeq" id="WP_108984554.1">
    <property type="nucleotide sequence ID" value="NZ_BFBR01000003.1"/>
</dbReference>
<dbReference type="GO" id="GO:0071949">
    <property type="term" value="F:FAD binding"/>
    <property type="evidence" value="ECO:0007669"/>
    <property type="project" value="InterPro"/>
</dbReference>
<organism evidence="9 10">
    <name type="scientific">Candidatus Phycosocius bacilliformis</name>
    <dbReference type="NCBI Taxonomy" id="1445552"/>
    <lineage>
        <taxon>Bacteria</taxon>
        <taxon>Pseudomonadati</taxon>
        <taxon>Pseudomonadota</taxon>
        <taxon>Alphaproteobacteria</taxon>
        <taxon>Caulobacterales</taxon>
        <taxon>Caulobacterales incertae sedis</taxon>
        <taxon>Candidatus Phycosocius</taxon>
    </lineage>
</organism>
<accession>A0A2P2E9G6</accession>
<evidence type="ECO:0000256" key="3">
    <source>
        <dbReference type="ARBA" id="ARBA00005349"/>
    </source>
</evidence>
<keyword evidence="10" id="KW-1185">Reference proteome</keyword>
<dbReference type="InterPro" id="IPR051205">
    <property type="entry name" value="UbiH/COQ6_monooxygenase"/>
</dbReference>
<name>A0A2P2E9G6_9PROT</name>
<evidence type="ECO:0000256" key="7">
    <source>
        <dbReference type="ARBA" id="ARBA00023033"/>
    </source>
</evidence>
<evidence type="ECO:0000256" key="5">
    <source>
        <dbReference type="ARBA" id="ARBA00022827"/>
    </source>
</evidence>
<sequence length="421" mass="45125">MPATPENFDVLISGGGLVGLTLALALDQGGLKVAVIDRLPAAEVLEESFDGRATAMGFATYRMMESLGVARHIGEVQPIQQILVSDGRVGSPSRKGGPSSLTLHFDQAETGTGEEPLGWMIENRRTRLALDKEAATRPGITRFAPDEIVDFTILPGHVEAKLKSGQQLVAPVIVGAEGRGSFVRQKAGIRTYGWTYGQTGIVTTIAMDRPHGGVAHEYFLPTGPFAILPLMGNRANIVWSEKTARAQALLAMPRADLEHELARRFGDFLGNVRLDAPVWSYPLSMELAATWAKPRVVLAGDAAHGIHPIAGQGLNLGLKDVAALAEVLVEAANLGQDLGDLAVLERYAQWRRTDTMTLAISCDGFVRLFSNDLAPIRALRTLGLGLVDAIGPARRFFASHAGGAVGDLPRLLRGERLEARL</sequence>
<evidence type="ECO:0000256" key="2">
    <source>
        <dbReference type="ARBA" id="ARBA00004749"/>
    </source>
</evidence>
<dbReference type="GO" id="GO:0006744">
    <property type="term" value="P:ubiquinone biosynthetic process"/>
    <property type="evidence" value="ECO:0007669"/>
    <property type="project" value="UniProtKB-UniPathway"/>
</dbReference>
<feature type="domain" description="FAD-binding" evidence="8">
    <location>
        <begin position="8"/>
        <end position="349"/>
    </location>
</feature>
<keyword evidence="5" id="KW-0274">FAD</keyword>
<evidence type="ECO:0000259" key="8">
    <source>
        <dbReference type="Pfam" id="PF01494"/>
    </source>
</evidence>